<dbReference type="Proteomes" id="UP000005627">
    <property type="component" value="Chromosome 1"/>
</dbReference>
<feature type="domain" description="HPt" evidence="2">
    <location>
        <begin position="23"/>
        <end position="124"/>
    </location>
</feature>
<dbReference type="PANTHER" id="PTHR28242">
    <property type="entry name" value="PHOSPHORELAY INTERMEDIATE PROTEIN YPD1"/>
    <property type="match status" value="1"/>
</dbReference>
<dbReference type="eggNOG" id="KOG4747">
    <property type="taxonomic scope" value="Eukaryota"/>
</dbReference>
<dbReference type="GO" id="GO:0005634">
    <property type="term" value="C:nucleus"/>
    <property type="evidence" value="ECO:0007669"/>
    <property type="project" value="EnsemblFungi"/>
</dbReference>
<dbReference type="KEGG" id="tdl:TDEL_0A00700"/>
<organism evidence="3 4">
    <name type="scientific">Torulaspora delbrueckii</name>
    <name type="common">Yeast</name>
    <name type="synonym">Candida colliculosa</name>
    <dbReference type="NCBI Taxonomy" id="4950"/>
    <lineage>
        <taxon>Eukaryota</taxon>
        <taxon>Fungi</taxon>
        <taxon>Dikarya</taxon>
        <taxon>Ascomycota</taxon>
        <taxon>Saccharomycotina</taxon>
        <taxon>Saccharomycetes</taxon>
        <taxon>Saccharomycetales</taxon>
        <taxon>Saccharomycetaceae</taxon>
        <taxon>Torulaspora</taxon>
    </lineage>
</organism>
<keyword evidence="1" id="KW-0597">Phosphoprotein</keyword>
<dbReference type="Gene3D" id="1.20.120.160">
    <property type="entry name" value="HPT domain"/>
    <property type="match status" value="1"/>
</dbReference>
<dbReference type="SMART" id="SM00073">
    <property type="entry name" value="HPT"/>
    <property type="match status" value="1"/>
</dbReference>
<sequence length="159" mass="18185">MPIPKEIVNWGILSEIVSMDEDDPEFSKSLIIQFIDQAQTTFEQMQNQLEGPKELKALADLGHFLKGSSSALGLQRIAWVCERIQNLGRKKENTLPEKEFLVYQSTLEIPNQGNYYDRRIGDDADDETYLALIARALEQARYEFTLARGELSSYYGCEL</sequence>
<dbReference type="InterPro" id="IPR036641">
    <property type="entry name" value="HPT_dom_sf"/>
</dbReference>
<evidence type="ECO:0000313" key="3">
    <source>
        <dbReference type="EMBL" id="CCE89402.1"/>
    </source>
</evidence>
<dbReference type="InParanoid" id="G8ZLA8"/>
<dbReference type="InterPro" id="IPR008207">
    <property type="entry name" value="Sig_transdc_His_kin_Hpt_dom"/>
</dbReference>
<dbReference type="AlphaFoldDB" id="G8ZLA8"/>
<dbReference type="GO" id="GO:0005737">
    <property type="term" value="C:cytoplasm"/>
    <property type="evidence" value="ECO:0007669"/>
    <property type="project" value="EnsemblFungi"/>
</dbReference>
<dbReference type="PROSITE" id="PS50894">
    <property type="entry name" value="HPT"/>
    <property type="match status" value="1"/>
</dbReference>
<keyword evidence="4" id="KW-1185">Reference proteome</keyword>
<dbReference type="PANTHER" id="PTHR28242:SF52">
    <property type="entry name" value="PHOSPHORELAY INTERMEDIATE PROTEIN YPD1"/>
    <property type="match status" value="1"/>
</dbReference>
<protein>
    <recommendedName>
        <fullName evidence="2">HPt domain-containing protein</fullName>
    </recommendedName>
</protein>
<name>G8ZLA8_TORDE</name>
<dbReference type="EMBL" id="HE616742">
    <property type="protein sequence ID" value="CCE89402.1"/>
    <property type="molecule type" value="Genomic_DNA"/>
</dbReference>
<evidence type="ECO:0000256" key="1">
    <source>
        <dbReference type="PROSITE-ProRule" id="PRU00110"/>
    </source>
</evidence>
<dbReference type="GO" id="GO:0043424">
    <property type="term" value="F:protein histidine kinase binding"/>
    <property type="evidence" value="ECO:0007669"/>
    <property type="project" value="EnsemblFungi"/>
</dbReference>
<dbReference type="OrthoDB" id="1673781at2759"/>
<dbReference type="GO" id="GO:0007234">
    <property type="term" value="P:osmosensory signaling via phosphorelay pathway"/>
    <property type="evidence" value="ECO:0007669"/>
    <property type="project" value="EnsemblFungi"/>
</dbReference>
<dbReference type="RefSeq" id="XP_003678613.1">
    <property type="nucleotide sequence ID" value="XM_003678565.1"/>
</dbReference>
<evidence type="ECO:0000313" key="4">
    <source>
        <dbReference type="Proteomes" id="UP000005627"/>
    </source>
</evidence>
<accession>G8ZLA8</accession>
<dbReference type="InterPro" id="IPR045871">
    <property type="entry name" value="AHP1-5/YPD1"/>
</dbReference>
<feature type="modified residue" description="Phosphohistidine" evidence="1">
    <location>
        <position position="63"/>
    </location>
</feature>
<dbReference type="STRING" id="1076872.G8ZLA8"/>
<dbReference type="CDD" id="cd00088">
    <property type="entry name" value="HPT"/>
    <property type="match status" value="1"/>
</dbReference>
<reference evidence="3 4" key="1">
    <citation type="journal article" date="2011" name="Proc. Natl. Acad. Sci. U.S.A.">
        <title>Evolutionary erosion of yeast sex chromosomes by mating-type switching accidents.</title>
        <authorList>
            <person name="Gordon J.L."/>
            <person name="Armisen D."/>
            <person name="Proux-Wera E."/>
            <person name="Oheigeartaigh S.S."/>
            <person name="Byrne K.P."/>
            <person name="Wolfe K.H."/>
        </authorList>
    </citation>
    <scope>NUCLEOTIDE SEQUENCE [LARGE SCALE GENOMIC DNA]</scope>
    <source>
        <strain evidence="4">ATCC 10662 / CBS 1146 / NBRC 0425 / NCYC 2629 / NRRL Y-866</strain>
    </source>
</reference>
<dbReference type="FunCoup" id="G8ZLA8">
    <property type="interactions" value="153"/>
</dbReference>
<gene>
    <name evidence="3" type="primary">TDEL0A00700</name>
    <name evidence="3" type="ORF">TDEL_0A00700</name>
</gene>
<evidence type="ECO:0000259" key="2">
    <source>
        <dbReference type="PROSITE" id="PS50894"/>
    </source>
</evidence>
<dbReference type="SUPFAM" id="SSF47226">
    <property type="entry name" value="Histidine-containing phosphotransfer domain, HPT domain"/>
    <property type="match status" value="1"/>
</dbReference>
<dbReference type="GeneID" id="11502889"/>
<dbReference type="HOGENOM" id="CLU_085158_2_0_1"/>
<proteinExistence type="predicted"/>
<dbReference type="GO" id="GO:0009927">
    <property type="term" value="F:histidine phosphotransfer kinase activity"/>
    <property type="evidence" value="ECO:0007669"/>
    <property type="project" value="InterPro"/>
</dbReference>
<dbReference type="Pfam" id="PF01627">
    <property type="entry name" value="Hpt"/>
    <property type="match status" value="1"/>
</dbReference>